<feature type="region of interest" description="Disordered" evidence="11">
    <location>
        <begin position="57"/>
        <end position="87"/>
    </location>
</feature>
<dbReference type="PANTHER" id="PTHR13563">
    <property type="entry name" value="TRNA (GUANINE-9-) METHYLTRANSFERASE"/>
    <property type="match status" value="1"/>
</dbReference>
<evidence type="ECO:0000256" key="7">
    <source>
        <dbReference type="ARBA" id="ARBA00035712"/>
    </source>
</evidence>
<keyword evidence="2" id="KW-0489">Methyltransferase</keyword>
<evidence type="ECO:0000259" key="12">
    <source>
        <dbReference type="PROSITE" id="PS51675"/>
    </source>
</evidence>
<dbReference type="InterPro" id="IPR028564">
    <property type="entry name" value="MT_TRM10-typ"/>
</dbReference>
<evidence type="ECO:0000256" key="2">
    <source>
        <dbReference type="ARBA" id="ARBA00022603"/>
    </source>
</evidence>
<evidence type="ECO:0000256" key="5">
    <source>
        <dbReference type="ARBA" id="ARBA00023054"/>
    </source>
</evidence>
<dbReference type="GO" id="GO:0002939">
    <property type="term" value="P:tRNA N1-guanine methylation"/>
    <property type="evidence" value="ECO:0007669"/>
    <property type="project" value="TreeGrafter"/>
</dbReference>
<dbReference type="GO" id="GO:0000049">
    <property type="term" value="F:tRNA binding"/>
    <property type="evidence" value="ECO:0007669"/>
    <property type="project" value="TreeGrafter"/>
</dbReference>
<dbReference type="EC" id="2.1.1.221" evidence="1"/>
<keyword evidence="14" id="KW-1185">Reference proteome</keyword>
<feature type="compositionally biased region" description="Basic residues" evidence="11">
    <location>
        <begin position="60"/>
        <end position="74"/>
    </location>
</feature>
<accession>A0A553MX74</accession>
<keyword evidence="3" id="KW-0808">Transferase</keyword>
<proteinExistence type="predicted"/>
<feature type="domain" description="SAM-dependent MTase TRM10-type" evidence="12">
    <location>
        <begin position="93"/>
        <end position="290"/>
    </location>
</feature>
<dbReference type="InterPro" id="IPR007356">
    <property type="entry name" value="tRNA_m1G_MeTrfase_euk"/>
</dbReference>
<comment type="caution">
    <text evidence="13">The sequence shown here is derived from an EMBL/GenBank/DDBJ whole genome shotgun (WGS) entry which is preliminary data.</text>
</comment>
<comment type="function">
    <text evidence="9">S-adenosyl-L-methionine-dependent guanine N(1)-methyltransferase that catalyzes the formation of N(1)-methylguanine at position 9 (m1G9) in tRNAs. Probably not able to catalyze formation of N(1)-methyladenine at position 9 (m1A9) in tRNAs.</text>
</comment>
<evidence type="ECO:0000313" key="14">
    <source>
        <dbReference type="Proteomes" id="UP000316079"/>
    </source>
</evidence>
<comment type="catalytic activity">
    <reaction evidence="10">
        <text>guanosine(9) in tRNA + S-adenosyl-L-methionine = N(1)-methylguanosine(9) in tRNA + S-adenosyl-L-homocysteine + H(+)</text>
        <dbReference type="Rhea" id="RHEA:43156"/>
        <dbReference type="Rhea" id="RHEA-COMP:10367"/>
        <dbReference type="Rhea" id="RHEA-COMP:10368"/>
        <dbReference type="ChEBI" id="CHEBI:15378"/>
        <dbReference type="ChEBI" id="CHEBI:57856"/>
        <dbReference type="ChEBI" id="CHEBI:59789"/>
        <dbReference type="ChEBI" id="CHEBI:73542"/>
        <dbReference type="ChEBI" id="CHEBI:74269"/>
        <dbReference type="EC" id="2.1.1.221"/>
    </reaction>
</comment>
<evidence type="ECO:0000256" key="10">
    <source>
        <dbReference type="ARBA" id="ARBA00048434"/>
    </source>
</evidence>
<organism evidence="13 14">
    <name type="scientific">Danionella cerebrum</name>
    <dbReference type="NCBI Taxonomy" id="2873325"/>
    <lineage>
        <taxon>Eukaryota</taxon>
        <taxon>Metazoa</taxon>
        <taxon>Chordata</taxon>
        <taxon>Craniata</taxon>
        <taxon>Vertebrata</taxon>
        <taxon>Euteleostomi</taxon>
        <taxon>Actinopterygii</taxon>
        <taxon>Neopterygii</taxon>
        <taxon>Teleostei</taxon>
        <taxon>Ostariophysi</taxon>
        <taxon>Cypriniformes</taxon>
        <taxon>Danionidae</taxon>
        <taxon>Danioninae</taxon>
        <taxon>Danionella</taxon>
    </lineage>
</organism>
<dbReference type="GO" id="GO:0005654">
    <property type="term" value="C:nucleoplasm"/>
    <property type="evidence" value="ECO:0007669"/>
    <property type="project" value="TreeGrafter"/>
</dbReference>
<keyword evidence="5" id="KW-0175">Coiled coil</keyword>
<dbReference type="STRING" id="623744.A0A553MX74"/>
<dbReference type="Proteomes" id="UP000316079">
    <property type="component" value="Unassembled WGS sequence"/>
</dbReference>
<protein>
    <recommendedName>
        <fullName evidence="6">tRNA methyltransferase 10 homolog B</fullName>
        <ecNumber evidence="1">2.1.1.221</ecNumber>
    </recommendedName>
    <alternativeName>
        <fullName evidence="7">RNA (guanine-9-)-methyltransferase domain-containing protein 3</fullName>
    </alternativeName>
    <alternativeName>
        <fullName evidence="8">tRNA (guanine(9)-N(1))-methyltransferase TRMT10B</fullName>
    </alternativeName>
</protein>
<dbReference type="OrthoDB" id="278300at2759"/>
<dbReference type="InterPro" id="IPR047911">
    <property type="entry name" value="Trm10_B_MTase_dom"/>
</dbReference>
<reference evidence="13 14" key="1">
    <citation type="journal article" date="2019" name="Sci. Data">
        <title>Hybrid genome assembly and annotation of Danionella translucida.</title>
        <authorList>
            <person name="Kadobianskyi M."/>
            <person name="Schulze L."/>
            <person name="Schuelke M."/>
            <person name="Judkewitz B."/>
        </authorList>
    </citation>
    <scope>NUCLEOTIDE SEQUENCE [LARGE SCALE GENOMIC DNA]</scope>
    <source>
        <strain evidence="13 14">Bolton</strain>
    </source>
</reference>
<keyword evidence="4" id="KW-0949">S-adenosyl-L-methionine</keyword>
<dbReference type="AlphaFoldDB" id="A0A553MX74"/>
<dbReference type="PANTHER" id="PTHR13563:SF19">
    <property type="entry name" value="TRNA METHYLTRANSFERASE 10 HOMOLOG B"/>
    <property type="match status" value="1"/>
</dbReference>
<dbReference type="GO" id="GO:0052905">
    <property type="term" value="F:tRNA (guanosine(9)-N1)-methyltransferase activity"/>
    <property type="evidence" value="ECO:0007669"/>
    <property type="project" value="UniProtKB-EC"/>
</dbReference>
<name>A0A553MX74_9TELE</name>
<sequence>MDAELQEDCSQKDESSIYYDLPDVLRITVEPERNNREETELSKNVMRKQKNWERTLEVKRSKRKEEKKRKKLNRQNKEPNDHQLSKRAIKAEVKERLEGARGAGACLCVDLSMTHCLSDKEISRLAAQIRRLYGSNRKSLNPFHIFLTELREDSRLHQECVRMNDGFLKYLIDVTEDSWFDLFPSEDVVYLTPDANEALECVKDDKIYILGGLVDETIQKKISLSRANEFGVHTARLPIDEYMVKKPNPKNFHSKILAINQVFDILLSFRETRDWTKALLAGFPPGKGYELQTSAASPEGSALLDNSL</sequence>
<dbReference type="EMBL" id="SRMA01027225">
    <property type="protein sequence ID" value="TRY57765.1"/>
    <property type="molecule type" value="Genomic_DNA"/>
</dbReference>
<dbReference type="CDD" id="cd18100">
    <property type="entry name" value="Trm10euk_B"/>
    <property type="match status" value="1"/>
</dbReference>
<dbReference type="PROSITE" id="PS51675">
    <property type="entry name" value="SAM_MT_TRM10"/>
    <property type="match status" value="1"/>
</dbReference>
<dbReference type="InterPro" id="IPR038459">
    <property type="entry name" value="MT_TRM10-typ_sf"/>
</dbReference>
<evidence type="ECO:0000256" key="9">
    <source>
        <dbReference type="ARBA" id="ARBA00045240"/>
    </source>
</evidence>
<gene>
    <name evidence="13" type="ORF">DNTS_012032</name>
</gene>
<evidence type="ECO:0000313" key="13">
    <source>
        <dbReference type="EMBL" id="TRY57765.1"/>
    </source>
</evidence>
<evidence type="ECO:0000256" key="8">
    <source>
        <dbReference type="ARBA" id="ARBA00035725"/>
    </source>
</evidence>
<dbReference type="Gene3D" id="3.40.1280.30">
    <property type="match status" value="1"/>
</dbReference>
<evidence type="ECO:0000256" key="11">
    <source>
        <dbReference type="SAM" id="MobiDB-lite"/>
    </source>
</evidence>
<evidence type="ECO:0000256" key="1">
    <source>
        <dbReference type="ARBA" id="ARBA00012797"/>
    </source>
</evidence>
<evidence type="ECO:0000256" key="3">
    <source>
        <dbReference type="ARBA" id="ARBA00022679"/>
    </source>
</evidence>
<evidence type="ECO:0000256" key="4">
    <source>
        <dbReference type="ARBA" id="ARBA00022691"/>
    </source>
</evidence>
<evidence type="ECO:0000256" key="6">
    <source>
        <dbReference type="ARBA" id="ARBA00035688"/>
    </source>
</evidence>
<feature type="compositionally biased region" description="Basic and acidic residues" evidence="11">
    <location>
        <begin position="75"/>
        <end position="87"/>
    </location>
</feature>